<protein>
    <submittedName>
        <fullName evidence="3">Uncharacterized protein</fullName>
    </submittedName>
</protein>
<feature type="transmembrane region" description="Helical" evidence="2">
    <location>
        <begin position="105"/>
        <end position="122"/>
    </location>
</feature>
<comment type="caution">
    <text evidence="3">The sequence shown here is derived from an EMBL/GenBank/DDBJ whole genome shotgun (WGS) entry which is preliminary data.</text>
</comment>
<feature type="region of interest" description="Disordered" evidence="1">
    <location>
        <begin position="308"/>
        <end position="336"/>
    </location>
</feature>
<keyword evidence="2" id="KW-0812">Transmembrane</keyword>
<sequence length="336" mass="33384">MSATVSQDPPTAPYGLLSRAWQGFKTGSILGVGAAAPPLALLTKAPAPTILRAVGVTALVGTTAGALYGKYEQNKLAPALEPERSGDLTLAFIQALRGFPPSANAVGSAAGLLAAGAAAAAARFHHASPAAHSVLLLGGAAVGCAASVALEAVAPKTAEKIQRGSATAYQAVVPYAYAGFTYGALFGIATACVTKTRVECIYSTLGRAASASGLAGAGMGGAYGAHARFTGVDVPEGVNEEAARLLRDLRSVCYTVWALLVGASGTSWWIFNRMFLLKAPGPTLPQAIALAGACLAVLDLREMGGQTAGKDADASGGHSGGAGGVASGEAGDSSKE</sequence>
<feature type="transmembrane region" description="Helical" evidence="2">
    <location>
        <begin position="134"/>
        <end position="154"/>
    </location>
</feature>
<proteinExistence type="predicted"/>
<feature type="compositionally biased region" description="Low complexity" evidence="1">
    <location>
        <begin position="327"/>
        <end position="336"/>
    </location>
</feature>
<evidence type="ECO:0000256" key="2">
    <source>
        <dbReference type="SAM" id="Phobius"/>
    </source>
</evidence>
<feature type="transmembrane region" description="Helical" evidence="2">
    <location>
        <begin position="252"/>
        <end position="271"/>
    </location>
</feature>
<evidence type="ECO:0000313" key="3">
    <source>
        <dbReference type="EMBL" id="KXZ52303.1"/>
    </source>
</evidence>
<feature type="transmembrane region" description="Helical" evidence="2">
    <location>
        <begin position="20"/>
        <end position="42"/>
    </location>
</feature>
<evidence type="ECO:0000256" key="1">
    <source>
        <dbReference type="SAM" id="MobiDB-lite"/>
    </source>
</evidence>
<accession>A0A150GR90</accession>
<organism evidence="3 4">
    <name type="scientific">Gonium pectorale</name>
    <name type="common">Green alga</name>
    <dbReference type="NCBI Taxonomy" id="33097"/>
    <lineage>
        <taxon>Eukaryota</taxon>
        <taxon>Viridiplantae</taxon>
        <taxon>Chlorophyta</taxon>
        <taxon>core chlorophytes</taxon>
        <taxon>Chlorophyceae</taxon>
        <taxon>CS clade</taxon>
        <taxon>Chlamydomonadales</taxon>
        <taxon>Volvocaceae</taxon>
        <taxon>Gonium</taxon>
    </lineage>
</organism>
<keyword evidence="4" id="KW-1185">Reference proteome</keyword>
<gene>
    <name evidence="3" type="ORF">GPECTOR_10g935</name>
</gene>
<dbReference type="Proteomes" id="UP000075714">
    <property type="component" value="Unassembled WGS sequence"/>
</dbReference>
<evidence type="ECO:0000313" key="4">
    <source>
        <dbReference type="Proteomes" id="UP000075714"/>
    </source>
</evidence>
<keyword evidence="2" id="KW-0472">Membrane</keyword>
<dbReference type="AlphaFoldDB" id="A0A150GR90"/>
<feature type="transmembrane region" description="Helical" evidence="2">
    <location>
        <begin position="49"/>
        <end position="68"/>
    </location>
</feature>
<name>A0A150GR90_GONPE</name>
<reference evidence="4" key="1">
    <citation type="journal article" date="2016" name="Nat. Commun.">
        <title>The Gonium pectorale genome demonstrates co-option of cell cycle regulation during the evolution of multicellularity.</title>
        <authorList>
            <person name="Hanschen E.R."/>
            <person name="Marriage T.N."/>
            <person name="Ferris P.J."/>
            <person name="Hamaji T."/>
            <person name="Toyoda A."/>
            <person name="Fujiyama A."/>
            <person name="Neme R."/>
            <person name="Noguchi H."/>
            <person name="Minakuchi Y."/>
            <person name="Suzuki M."/>
            <person name="Kawai-Toyooka H."/>
            <person name="Smith D.R."/>
            <person name="Sparks H."/>
            <person name="Anderson J."/>
            <person name="Bakaric R."/>
            <person name="Luria V."/>
            <person name="Karger A."/>
            <person name="Kirschner M.W."/>
            <person name="Durand P.M."/>
            <person name="Michod R.E."/>
            <person name="Nozaki H."/>
            <person name="Olson B.J."/>
        </authorList>
    </citation>
    <scope>NUCLEOTIDE SEQUENCE [LARGE SCALE GENOMIC DNA]</scope>
    <source>
        <strain evidence="4">NIES-2863</strain>
    </source>
</reference>
<feature type="transmembrane region" description="Helical" evidence="2">
    <location>
        <begin position="174"/>
        <end position="193"/>
    </location>
</feature>
<keyword evidence="2" id="KW-1133">Transmembrane helix</keyword>
<dbReference type="EMBL" id="LSYV01000011">
    <property type="protein sequence ID" value="KXZ52303.1"/>
    <property type="molecule type" value="Genomic_DNA"/>
</dbReference>
<feature type="compositionally biased region" description="Gly residues" evidence="1">
    <location>
        <begin position="317"/>
        <end position="326"/>
    </location>
</feature>